<protein>
    <submittedName>
        <fullName evidence="1">Uncharacterized protein</fullName>
    </submittedName>
</protein>
<reference evidence="1 2" key="1">
    <citation type="submission" date="2020-10" db="EMBL/GenBank/DDBJ databases">
        <title>Sequencing the genomes of 1000 actinobacteria strains.</title>
        <authorList>
            <person name="Klenk H.-P."/>
        </authorList>
    </citation>
    <scope>NUCLEOTIDE SEQUENCE [LARGE SCALE GENOMIC DNA]</scope>
    <source>
        <strain evidence="1 2">DSM 43173</strain>
    </source>
</reference>
<gene>
    <name evidence="1" type="ORF">H4W80_011254</name>
</gene>
<organism evidence="1 2">
    <name type="scientific">Nonomuraea angiospora</name>
    <dbReference type="NCBI Taxonomy" id="46172"/>
    <lineage>
        <taxon>Bacteria</taxon>
        <taxon>Bacillati</taxon>
        <taxon>Actinomycetota</taxon>
        <taxon>Actinomycetes</taxon>
        <taxon>Streptosporangiales</taxon>
        <taxon>Streptosporangiaceae</taxon>
        <taxon>Nonomuraea</taxon>
    </lineage>
</organism>
<name>A0ABR9MJ82_9ACTN</name>
<accession>A0ABR9MJ82</accession>
<evidence type="ECO:0000313" key="1">
    <source>
        <dbReference type="EMBL" id="MBE1592996.1"/>
    </source>
</evidence>
<proteinExistence type="predicted"/>
<dbReference type="RefSeq" id="WP_192792412.1">
    <property type="nucleotide sequence ID" value="NZ_JADBEK010000001.1"/>
</dbReference>
<sequence>MDNSRGAPIPANSVTAGRQDRTLDVVSMTPLDVAEELRKALKQYGIAADVHDGYGLALVSVWVGLVVWCKDDRYWWRTGWDQHRRRFTYAWHPAIDPARAARRVAFRYAHLRKTPSSEVVADSAS</sequence>
<comment type="caution">
    <text evidence="1">The sequence shown here is derived from an EMBL/GenBank/DDBJ whole genome shotgun (WGS) entry which is preliminary data.</text>
</comment>
<keyword evidence="2" id="KW-1185">Reference proteome</keyword>
<evidence type="ECO:0000313" key="2">
    <source>
        <dbReference type="Proteomes" id="UP000633509"/>
    </source>
</evidence>
<dbReference type="EMBL" id="JADBEK010000001">
    <property type="protein sequence ID" value="MBE1592996.1"/>
    <property type="molecule type" value="Genomic_DNA"/>
</dbReference>
<dbReference type="Proteomes" id="UP000633509">
    <property type="component" value="Unassembled WGS sequence"/>
</dbReference>